<keyword evidence="5 14" id="KW-0698">rRNA processing</keyword>
<dbReference type="Gene3D" id="3.20.20.70">
    <property type="entry name" value="Aldolase class I"/>
    <property type="match status" value="1"/>
</dbReference>
<dbReference type="GO" id="GO:0070475">
    <property type="term" value="P:rRNA base methylation"/>
    <property type="evidence" value="ECO:0007669"/>
    <property type="project" value="UniProtKB-UniRule"/>
</dbReference>
<comment type="subcellular location">
    <subcellularLocation>
        <location evidence="1 14">Cytoplasm</location>
    </subcellularLocation>
</comment>
<feature type="binding site" evidence="14">
    <location>
        <position position="112"/>
    </location>
    <ligand>
        <name>[4Fe-4S] cluster</name>
        <dbReference type="ChEBI" id="CHEBI:49883"/>
        <note>4Fe-4S-S-AdoMet</note>
    </ligand>
</feature>
<protein>
    <recommendedName>
        <fullName evidence="14">Probable dual-specificity RNA methyltransferase RlmN</fullName>
        <ecNumber evidence="14">2.1.1.192</ecNumber>
    </recommendedName>
    <alternativeName>
        <fullName evidence="14">23S rRNA (adenine(2503)-C(2))-methyltransferase</fullName>
    </alternativeName>
    <alternativeName>
        <fullName evidence="14">23S rRNA m2A2503 methyltransferase</fullName>
    </alternativeName>
    <alternativeName>
        <fullName evidence="14">Ribosomal RNA large subunit methyltransferase N</fullName>
    </alternativeName>
    <alternativeName>
        <fullName evidence="14">tRNA (adenine(37)-C(2))-methyltransferase</fullName>
    </alternativeName>
    <alternativeName>
        <fullName evidence="14">tRNA m2A37 methyltransferase</fullName>
    </alternativeName>
</protein>
<dbReference type="SFLD" id="SFLDG01062">
    <property type="entry name" value="methyltransferase_(Class_A)"/>
    <property type="match status" value="1"/>
</dbReference>
<dbReference type="GO" id="GO:0000049">
    <property type="term" value="F:tRNA binding"/>
    <property type="evidence" value="ECO:0007669"/>
    <property type="project" value="UniProtKB-UniRule"/>
</dbReference>
<dbReference type="NCBIfam" id="TIGR00048">
    <property type="entry name" value="rRNA_mod_RlmN"/>
    <property type="match status" value="1"/>
</dbReference>
<evidence type="ECO:0000256" key="12">
    <source>
        <dbReference type="ARBA" id="ARBA00023014"/>
    </source>
</evidence>
<evidence type="ECO:0000256" key="2">
    <source>
        <dbReference type="ARBA" id="ARBA00007544"/>
    </source>
</evidence>
<dbReference type="Pfam" id="PF21016">
    <property type="entry name" value="RlmN_N"/>
    <property type="match status" value="1"/>
</dbReference>
<dbReference type="InterPro" id="IPR007197">
    <property type="entry name" value="rSAM"/>
</dbReference>
<evidence type="ECO:0000256" key="7">
    <source>
        <dbReference type="ARBA" id="ARBA00022679"/>
    </source>
</evidence>
<keyword evidence="12 14" id="KW-0411">Iron-sulfur</keyword>
<comment type="miscellaneous">
    <text evidence="14">Reaction proceeds by a ping-pong mechanism involving intermediate methylation of a conserved cysteine residue.</text>
</comment>
<dbReference type="GO" id="GO:0005737">
    <property type="term" value="C:cytoplasm"/>
    <property type="evidence" value="ECO:0007669"/>
    <property type="project" value="UniProtKB-SubCell"/>
</dbReference>
<keyword evidence="11 14" id="KW-0408">Iron</keyword>
<evidence type="ECO:0000256" key="5">
    <source>
        <dbReference type="ARBA" id="ARBA00022552"/>
    </source>
</evidence>
<dbReference type="InterPro" id="IPR004383">
    <property type="entry name" value="rRNA_lsu_MTrfase_RlmN/Cfr"/>
</dbReference>
<dbReference type="GO" id="GO:0070040">
    <property type="term" value="F:rRNA (adenine(2503)-C2-)-methyltransferase activity"/>
    <property type="evidence" value="ECO:0007669"/>
    <property type="project" value="UniProtKB-UniRule"/>
</dbReference>
<dbReference type="PROSITE" id="PS51918">
    <property type="entry name" value="RADICAL_SAM"/>
    <property type="match status" value="1"/>
</dbReference>
<evidence type="ECO:0000256" key="8">
    <source>
        <dbReference type="ARBA" id="ARBA00022691"/>
    </source>
</evidence>
<name>A0A932CNF2_UNCTE</name>
<dbReference type="Proteomes" id="UP000769766">
    <property type="component" value="Unassembled WGS sequence"/>
</dbReference>
<dbReference type="InterPro" id="IPR058240">
    <property type="entry name" value="rSAM_sf"/>
</dbReference>
<comment type="caution">
    <text evidence="16">The sequence shown here is derived from an EMBL/GenBank/DDBJ whole genome shotgun (WGS) entry which is preliminary data.</text>
</comment>
<dbReference type="InterPro" id="IPR013785">
    <property type="entry name" value="Aldolase_TIM"/>
</dbReference>
<feature type="binding site" evidence="14">
    <location>
        <begin position="216"/>
        <end position="218"/>
    </location>
    <ligand>
        <name>S-adenosyl-L-methionine</name>
        <dbReference type="ChEBI" id="CHEBI:59789"/>
    </ligand>
</feature>
<dbReference type="InterPro" id="IPR048641">
    <property type="entry name" value="RlmN_N"/>
</dbReference>
<evidence type="ECO:0000313" key="17">
    <source>
        <dbReference type="Proteomes" id="UP000769766"/>
    </source>
</evidence>
<feature type="binding site" evidence="14">
    <location>
        <position position="116"/>
    </location>
    <ligand>
        <name>[4Fe-4S] cluster</name>
        <dbReference type="ChEBI" id="CHEBI:49883"/>
        <note>4Fe-4S-S-AdoMet</note>
    </ligand>
</feature>
<keyword evidence="6 14" id="KW-0489">Methyltransferase</keyword>
<dbReference type="EC" id="2.1.1.192" evidence="14"/>
<dbReference type="PIRSF" id="PIRSF006004">
    <property type="entry name" value="CHP00048"/>
    <property type="match status" value="1"/>
</dbReference>
<comment type="cofactor">
    <cofactor evidence="14">
        <name>[4Fe-4S] cluster</name>
        <dbReference type="ChEBI" id="CHEBI:49883"/>
    </cofactor>
    <text evidence="14">Binds 1 [4Fe-4S] cluster. The cluster is coordinated with 3 cysteines and an exchangeable S-adenosyl-L-methionine.</text>
</comment>
<dbReference type="GO" id="GO:0030488">
    <property type="term" value="P:tRNA methylation"/>
    <property type="evidence" value="ECO:0007669"/>
    <property type="project" value="UniProtKB-UniRule"/>
</dbReference>
<dbReference type="SUPFAM" id="SSF102114">
    <property type="entry name" value="Radical SAM enzymes"/>
    <property type="match status" value="1"/>
</dbReference>
<evidence type="ECO:0000256" key="3">
    <source>
        <dbReference type="ARBA" id="ARBA00022485"/>
    </source>
</evidence>
<evidence type="ECO:0000256" key="4">
    <source>
        <dbReference type="ARBA" id="ARBA00022490"/>
    </source>
</evidence>
<evidence type="ECO:0000256" key="13">
    <source>
        <dbReference type="ARBA" id="ARBA00023157"/>
    </source>
</evidence>
<evidence type="ECO:0000256" key="14">
    <source>
        <dbReference type="HAMAP-Rule" id="MF_01849"/>
    </source>
</evidence>
<dbReference type="InterPro" id="IPR040072">
    <property type="entry name" value="Methyltransferase_A"/>
</dbReference>
<dbReference type="EMBL" id="JACPRF010000172">
    <property type="protein sequence ID" value="MBI2876334.1"/>
    <property type="molecule type" value="Genomic_DNA"/>
</dbReference>
<feature type="binding site" evidence="14">
    <location>
        <position position="119"/>
    </location>
    <ligand>
        <name>[4Fe-4S] cluster</name>
        <dbReference type="ChEBI" id="CHEBI:49883"/>
        <note>4Fe-4S-S-AdoMet</note>
    </ligand>
</feature>
<dbReference type="GO" id="GO:0002935">
    <property type="term" value="F:tRNA (adenine(37)-C2)-methyltransferase activity"/>
    <property type="evidence" value="ECO:0007669"/>
    <property type="project" value="UniProtKB-UniRule"/>
</dbReference>
<feature type="binding site" evidence="14">
    <location>
        <begin position="161"/>
        <end position="162"/>
    </location>
    <ligand>
        <name>S-adenosyl-L-methionine</name>
        <dbReference type="ChEBI" id="CHEBI:59789"/>
    </ligand>
</feature>
<evidence type="ECO:0000256" key="10">
    <source>
        <dbReference type="ARBA" id="ARBA00022723"/>
    </source>
</evidence>
<proteinExistence type="inferred from homology"/>
<dbReference type="PANTHER" id="PTHR30544:SF5">
    <property type="entry name" value="RADICAL SAM CORE DOMAIN-CONTAINING PROTEIN"/>
    <property type="match status" value="1"/>
</dbReference>
<keyword evidence="10 14" id="KW-0479">Metal-binding</keyword>
<evidence type="ECO:0000256" key="1">
    <source>
        <dbReference type="ARBA" id="ARBA00004496"/>
    </source>
</evidence>
<dbReference type="GO" id="GO:0051539">
    <property type="term" value="F:4 iron, 4 sulfur cluster binding"/>
    <property type="evidence" value="ECO:0007669"/>
    <property type="project" value="UniProtKB-UniRule"/>
</dbReference>
<dbReference type="GO" id="GO:0046872">
    <property type="term" value="F:metal ion binding"/>
    <property type="evidence" value="ECO:0007669"/>
    <property type="project" value="UniProtKB-KW"/>
</dbReference>
<comment type="function">
    <text evidence="14">Specifically methylates position 2 of adenine 2503 in 23S rRNA and position 2 of adenine 37 in tRNAs.</text>
</comment>
<dbReference type="GO" id="GO:0019843">
    <property type="term" value="F:rRNA binding"/>
    <property type="evidence" value="ECO:0007669"/>
    <property type="project" value="UniProtKB-UniRule"/>
</dbReference>
<comment type="similarity">
    <text evidence="2 14">Belongs to the radical SAM superfamily. RlmN family.</text>
</comment>
<keyword evidence="13 14" id="KW-1015">Disulfide bond</keyword>
<dbReference type="Pfam" id="PF04055">
    <property type="entry name" value="Radical_SAM"/>
    <property type="match status" value="1"/>
</dbReference>
<evidence type="ECO:0000256" key="11">
    <source>
        <dbReference type="ARBA" id="ARBA00023004"/>
    </source>
</evidence>
<keyword evidence="4 14" id="KW-0963">Cytoplasm</keyword>
<feature type="domain" description="Radical SAM core" evidence="15">
    <location>
        <begin position="98"/>
        <end position="329"/>
    </location>
</feature>
<dbReference type="FunFam" id="3.20.20.70:FF:000014">
    <property type="entry name" value="Probable dual-specificity RNA methyltransferase RlmN"/>
    <property type="match status" value="1"/>
</dbReference>
<dbReference type="InterPro" id="IPR027492">
    <property type="entry name" value="RNA_MTrfase_RlmN"/>
</dbReference>
<evidence type="ECO:0000256" key="6">
    <source>
        <dbReference type="ARBA" id="ARBA00022603"/>
    </source>
</evidence>
<dbReference type="SFLD" id="SFLDS00029">
    <property type="entry name" value="Radical_SAM"/>
    <property type="match status" value="1"/>
</dbReference>
<accession>A0A932CNF2</accession>
<sequence>MAIIQVKNLTLPELETWVQQVGEKPYRARQLVRWIYGRGVENFAEMTDLGRELRLRLAAQAQIAQLEPAAIQSATDGTQKFLFRLQDGEQIESVLIPEEDRLTLCLSSQVGCRLGCAFCLTGKQGWRRNLEPGEIVDQVCAVRRWLPPGERLTNLVLMGMGEPLDNYEAVVQALQILMMEEGLHFSNRRITLSTAGLVPEIGRLGQEGVGVNLAISLNAADNETRSRLMPINRRYPLEHLLQACAEFPLPPRRRITFEYVMIREINDRPEDARRLARILQGQRAKINLIPFNEHPGATFQRPTEDRILAFQAILQQAHYTALIRESRGREILAACGQLYGQGEEARRVGHSLQERV</sequence>
<keyword evidence="9 14" id="KW-0819">tRNA processing</keyword>
<keyword evidence="3 14" id="KW-0004">4Fe-4S</keyword>
<feature type="active site" description="Proton acceptor" evidence="14">
    <location>
        <position position="92"/>
    </location>
</feature>
<comment type="catalytic activity">
    <reaction evidence="14">
        <text>adenosine(37) in tRNA + 2 reduced [2Fe-2S]-[ferredoxin] + 2 S-adenosyl-L-methionine = 2-methyladenosine(37) in tRNA + 5'-deoxyadenosine + L-methionine + 2 oxidized [2Fe-2S]-[ferredoxin] + S-adenosyl-L-homocysteine</text>
        <dbReference type="Rhea" id="RHEA:43332"/>
        <dbReference type="Rhea" id="RHEA-COMP:10000"/>
        <dbReference type="Rhea" id="RHEA-COMP:10001"/>
        <dbReference type="Rhea" id="RHEA-COMP:10162"/>
        <dbReference type="Rhea" id="RHEA-COMP:10485"/>
        <dbReference type="ChEBI" id="CHEBI:17319"/>
        <dbReference type="ChEBI" id="CHEBI:33737"/>
        <dbReference type="ChEBI" id="CHEBI:33738"/>
        <dbReference type="ChEBI" id="CHEBI:57844"/>
        <dbReference type="ChEBI" id="CHEBI:57856"/>
        <dbReference type="ChEBI" id="CHEBI:59789"/>
        <dbReference type="ChEBI" id="CHEBI:74411"/>
        <dbReference type="ChEBI" id="CHEBI:74497"/>
        <dbReference type="EC" id="2.1.1.192"/>
    </reaction>
</comment>
<evidence type="ECO:0000256" key="9">
    <source>
        <dbReference type="ARBA" id="ARBA00022694"/>
    </source>
</evidence>
<gene>
    <name evidence="14 16" type="primary">rlmN</name>
    <name evidence="16" type="ORF">HYY20_05580</name>
</gene>
<evidence type="ECO:0000259" key="15">
    <source>
        <dbReference type="PROSITE" id="PS51918"/>
    </source>
</evidence>
<evidence type="ECO:0000313" key="16">
    <source>
        <dbReference type="EMBL" id="MBI2876334.1"/>
    </source>
</evidence>
<dbReference type="PANTHER" id="PTHR30544">
    <property type="entry name" value="23S RRNA METHYLTRANSFERASE"/>
    <property type="match status" value="1"/>
</dbReference>
<feature type="binding site" evidence="14">
    <location>
        <position position="193"/>
    </location>
    <ligand>
        <name>S-adenosyl-L-methionine</name>
        <dbReference type="ChEBI" id="CHEBI:59789"/>
    </ligand>
</feature>
<keyword evidence="8 14" id="KW-0949">S-adenosyl-L-methionine</keyword>
<comment type="caution">
    <text evidence="14">Lacks conserved residue(s) required for the propagation of feature annotation.</text>
</comment>
<dbReference type="SFLD" id="SFLDF00275">
    <property type="entry name" value="adenosine_C2_methyltransferase"/>
    <property type="match status" value="1"/>
</dbReference>
<dbReference type="HAMAP" id="MF_01849">
    <property type="entry name" value="RNA_methyltr_RlmN"/>
    <property type="match status" value="1"/>
</dbReference>
<feature type="binding site" evidence="14">
    <location>
        <position position="292"/>
    </location>
    <ligand>
        <name>S-adenosyl-L-methionine</name>
        <dbReference type="ChEBI" id="CHEBI:59789"/>
    </ligand>
</feature>
<organism evidence="16 17">
    <name type="scientific">Tectimicrobiota bacterium</name>
    <dbReference type="NCBI Taxonomy" id="2528274"/>
    <lineage>
        <taxon>Bacteria</taxon>
        <taxon>Pseudomonadati</taxon>
        <taxon>Nitrospinota/Tectimicrobiota group</taxon>
        <taxon>Candidatus Tectimicrobiota</taxon>
    </lineage>
</organism>
<dbReference type="AlphaFoldDB" id="A0A932CNF2"/>
<feature type="active site" description="S-methylcysteine intermediate" evidence="14">
    <location>
        <position position="335"/>
    </location>
</feature>
<reference evidence="16" key="1">
    <citation type="submission" date="2020-07" db="EMBL/GenBank/DDBJ databases">
        <title>Huge and variable diversity of episymbiotic CPR bacteria and DPANN archaea in groundwater ecosystems.</title>
        <authorList>
            <person name="He C.Y."/>
            <person name="Keren R."/>
            <person name="Whittaker M."/>
            <person name="Farag I.F."/>
            <person name="Doudna J."/>
            <person name="Cate J.H.D."/>
            <person name="Banfield J.F."/>
        </authorList>
    </citation>
    <scope>NUCLEOTIDE SEQUENCE</scope>
    <source>
        <strain evidence="16">NC_groundwater_672_Ag_B-0.1um_62_36</strain>
    </source>
</reference>
<dbReference type="CDD" id="cd01335">
    <property type="entry name" value="Radical_SAM"/>
    <property type="match status" value="1"/>
</dbReference>
<keyword evidence="7 14" id="KW-0808">Transferase</keyword>
<comment type="catalytic activity">
    <reaction evidence="14">
        <text>adenosine(2503) in 23S rRNA + 2 reduced [2Fe-2S]-[ferredoxin] + 2 S-adenosyl-L-methionine = 2-methyladenosine(2503) in 23S rRNA + 5'-deoxyadenosine + L-methionine + 2 oxidized [2Fe-2S]-[ferredoxin] + S-adenosyl-L-homocysteine</text>
        <dbReference type="Rhea" id="RHEA:42916"/>
        <dbReference type="Rhea" id="RHEA-COMP:10000"/>
        <dbReference type="Rhea" id="RHEA-COMP:10001"/>
        <dbReference type="Rhea" id="RHEA-COMP:10152"/>
        <dbReference type="Rhea" id="RHEA-COMP:10282"/>
        <dbReference type="ChEBI" id="CHEBI:17319"/>
        <dbReference type="ChEBI" id="CHEBI:33737"/>
        <dbReference type="ChEBI" id="CHEBI:33738"/>
        <dbReference type="ChEBI" id="CHEBI:57844"/>
        <dbReference type="ChEBI" id="CHEBI:57856"/>
        <dbReference type="ChEBI" id="CHEBI:59789"/>
        <dbReference type="ChEBI" id="CHEBI:74411"/>
        <dbReference type="ChEBI" id="CHEBI:74497"/>
        <dbReference type="EC" id="2.1.1.192"/>
    </reaction>
</comment>
<dbReference type="Gene3D" id="1.10.150.530">
    <property type="match status" value="1"/>
</dbReference>